<dbReference type="Pfam" id="PF02576">
    <property type="entry name" value="RimP_N"/>
    <property type="match status" value="1"/>
</dbReference>
<protein>
    <recommendedName>
        <fullName evidence="3">Ribosome maturation factor RimP</fullName>
    </recommendedName>
</protein>
<dbReference type="HAMAP" id="MF_01077">
    <property type="entry name" value="RimP"/>
    <property type="match status" value="1"/>
</dbReference>
<evidence type="ECO:0000313" key="7">
    <source>
        <dbReference type="Proteomes" id="UP001597307"/>
    </source>
</evidence>
<dbReference type="SUPFAM" id="SSF75420">
    <property type="entry name" value="YhbC-like, N-terminal domain"/>
    <property type="match status" value="1"/>
</dbReference>
<dbReference type="RefSeq" id="WP_343879434.1">
    <property type="nucleotide sequence ID" value="NZ_BAAAIJ010000036.1"/>
</dbReference>
<dbReference type="InterPro" id="IPR028998">
    <property type="entry name" value="RimP_C"/>
</dbReference>
<evidence type="ECO:0000256" key="3">
    <source>
        <dbReference type="HAMAP-Rule" id="MF_01077"/>
    </source>
</evidence>
<dbReference type="CDD" id="cd01734">
    <property type="entry name" value="YlxS_C"/>
    <property type="match status" value="1"/>
</dbReference>
<feature type="region of interest" description="Disordered" evidence="4">
    <location>
        <begin position="196"/>
        <end position="217"/>
    </location>
</feature>
<comment type="subcellular location">
    <subcellularLocation>
        <location evidence="3">Cytoplasm</location>
    </subcellularLocation>
</comment>
<comment type="caution">
    <text evidence="6">The sequence shown here is derived from an EMBL/GenBank/DDBJ whole genome shotgun (WGS) entry which is preliminary data.</text>
</comment>
<gene>
    <name evidence="3 6" type="primary">rimP</name>
    <name evidence="6" type="ORF">ACFSFX_12485</name>
</gene>
<sequence>MAVRPGNDSPPAASTLQQQAHDADVEAESVRLTALLLPTVEGHGLFLEAVEIKSAGSERTVNVVVDLPEDQTGSVNLDLISDVAHDVSLAMDADPHDHGRPYSLEVSSPGVSRPLSQPRHWRRNKGRMVMVRRLKGDDVTGRLLEVNDDGIRLTPQIPVKKGMKPKTGDPLTLLFTEIRKGTVQVEFTHLDDTHLDDIGGEGIQEDTRPTKNTASEA</sequence>
<evidence type="ECO:0000259" key="5">
    <source>
        <dbReference type="Pfam" id="PF02576"/>
    </source>
</evidence>
<accession>A0ABW4Q9P6</accession>
<evidence type="ECO:0000313" key="6">
    <source>
        <dbReference type="EMBL" id="MFD1847409.1"/>
    </source>
</evidence>
<evidence type="ECO:0000256" key="2">
    <source>
        <dbReference type="ARBA" id="ARBA00022517"/>
    </source>
</evidence>
<reference evidence="7" key="1">
    <citation type="journal article" date="2019" name="Int. J. Syst. Evol. Microbiol.">
        <title>The Global Catalogue of Microorganisms (GCM) 10K type strain sequencing project: providing services to taxonomists for standard genome sequencing and annotation.</title>
        <authorList>
            <consortium name="The Broad Institute Genomics Platform"/>
            <consortium name="The Broad Institute Genome Sequencing Center for Infectious Disease"/>
            <person name="Wu L."/>
            <person name="Ma J."/>
        </authorList>
    </citation>
    <scope>NUCLEOTIDE SEQUENCE [LARGE SCALE GENOMIC DNA]</scope>
    <source>
        <strain evidence="7">JCM 11496</strain>
    </source>
</reference>
<proteinExistence type="inferred from homology"/>
<comment type="similarity">
    <text evidence="3">Belongs to the RimP family.</text>
</comment>
<dbReference type="InterPro" id="IPR003728">
    <property type="entry name" value="Ribosome_maturation_RimP"/>
</dbReference>
<keyword evidence="7" id="KW-1185">Reference proteome</keyword>
<evidence type="ECO:0000256" key="4">
    <source>
        <dbReference type="SAM" id="MobiDB-lite"/>
    </source>
</evidence>
<comment type="function">
    <text evidence="3">Required for maturation of 30S ribosomal subunits.</text>
</comment>
<dbReference type="Gene3D" id="3.30.300.70">
    <property type="entry name" value="RimP-like superfamily, N-terminal"/>
    <property type="match status" value="1"/>
</dbReference>
<dbReference type="Proteomes" id="UP001597307">
    <property type="component" value="Unassembled WGS sequence"/>
</dbReference>
<feature type="region of interest" description="Disordered" evidence="4">
    <location>
        <begin position="1"/>
        <end position="24"/>
    </location>
</feature>
<organism evidence="6 7">
    <name type="scientific">Arthrobacter flavus</name>
    <dbReference type="NCBI Taxonomy" id="95172"/>
    <lineage>
        <taxon>Bacteria</taxon>
        <taxon>Bacillati</taxon>
        <taxon>Actinomycetota</taxon>
        <taxon>Actinomycetes</taxon>
        <taxon>Micrococcales</taxon>
        <taxon>Micrococcaceae</taxon>
        <taxon>Arthrobacter</taxon>
    </lineage>
</organism>
<name>A0ABW4Q9P6_9MICC</name>
<dbReference type="InterPro" id="IPR035956">
    <property type="entry name" value="RimP_N_sf"/>
</dbReference>
<dbReference type="EMBL" id="JBHUGA010000052">
    <property type="protein sequence ID" value="MFD1847409.1"/>
    <property type="molecule type" value="Genomic_DNA"/>
</dbReference>
<keyword evidence="1 3" id="KW-0963">Cytoplasm</keyword>
<keyword evidence="2 3" id="KW-0690">Ribosome biogenesis</keyword>
<dbReference type="InterPro" id="IPR028989">
    <property type="entry name" value="RimP_N"/>
</dbReference>
<evidence type="ECO:0000256" key="1">
    <source>
        <dbReference type="ARBA" id="ARBA00022490"/>
    </source>
</evidence>
<dbReference type="PANTHER" id="PTHR33867:SF1">
    <property type="entry name" value="RIBOSOME MATURATION FACTOR RIMP"/>
    <property type="match status" value="1"/>
</dbReference>
<dbReference type="PANTHER" id="PTHR33867">
    <property type="entry name" value="RIBOSOME MATURATION FACTOR RIMP"/>
    <property type="match status" value="1"/>
</dbReference>
<feature type="domain" description="Ribosome maturation factor RimP N-terminal" evidence="5">
    <location>
        <begin position="37"/>
        <end position="111"/>
    </location>
</feature>